<evidence type="ECO:0000313" key="3">
    <source>
        <dbReference type="Proteomes" id="UP000276133"/>
    </source>
</evidence>
<evidence type="ECO:0000256" key="1">
    <source>
        <dbReference type="SAM" id="MobiDB-lite"/>
    </source>
</evidence>
<reference evidence="2 3" key="1">
    <citation type="journal article" date="2018" name="Sci. Rep.">
        <title>Genomic signatures of local adaptation to the degree of environmental predictability in rotifers.</title>
        <authorList>
            <person name="Franch-Gras L."/>
            <person name="Hahn C."/>
            <person name="Garcia-Roger E.M."/>
            <person name="Carmona M.J."/>
            <person name="Serra M."/>
            <person name="Gomez A."/>
        </authorList>
    </citation>
    <scope>NUCLEOTIDE SEQUENCE [LARGE SCALE GENOMIC DNA]</scope>
    <source>
        <strain evidence="2">HYR1</strain>
    </source>
</reference>
<sequence length="60" mass="7219">MQTDWNMKNRLINLTLCKIHLTSTKPFGQYSDEDIINTNNREQDDEQLDKEEHFEPIETH</sequence>
<accession>A0A3M7RX09</accession>
<feature type="region of interest" description="Disordered" evidence="1">
    <location>
        <begin position="28"/>
        <end position="60"/>
    </location>
</feature>
<dbReference type="Proteomes" id="UP000276133">
    <property type="component" value="Unassembled WGS sequence"/>
</dbReference>
<name>A0A3M7RX09_BRAPC</name>
<proteinExistence type="predicted"/>
<organism evidence="2 3">
    <name type="scientific">Brachionus plicatilis</name>
    <name type="common">Marine rotifer</name>
    <name type="synonym">Brachionus muelleri</name>
    <dbReference type="NCBI Taxonomy" id="10195"/>
    <lineage>
        <taxon>Eukaryota</taxon>
        <taxon>Metazoa</taxon>
        <taxon>Spiralia</taxon>
        <taxon>Gnathifera</taxon>
        <taxon>Rotifera</taxon>
        <taxon>Eurotatoria</taxon>
        <taxon>Monogononta</taxon>
        <taxon>Pseudotrocha</taxon>
        <taxon>Ploima</taxon>
        <taxon>Brachionidae</taxon>
        <taxon>Brachionus</taxon>
    </lineage>
</organism>
<feature type="compositionally biased region" description="Basic and acidic residues" evidence="1">
    <location>
        <begin position="50"/>
        <end position="60"/>
    </location>
</feature>
<protein>
    <submittedName>
        <fullName evidence="2">Uncharacterized protein</fullName>
    </submittedName>
</protein>
<evidence type="ECO:0000313" key="2">
    <source>
        <dbReference type="EMBL" id="RNA27979.1"/>
    </source>
</evidence>
<gene>
    <name evidence="2" type="ORF">BpHYR1_008969</name>
</gene>
<dbReference type="AlphaFoldDB" id="A0A3M7RX09"/>
<comment type="caution">
    <text evidence="2">The sequence shown here is derived from an EMBL/GenBank/DDBJ whole genome shotgun (WGS) entry which is preliminary data.</text>
</comment>
<keyword evidence="3" id="KW-1185">Reference proteome</keyword>
<dbReference type="EMBL" id="REGN01002457">
    <property type="protein sequence ID" value="RNA27979.1"/>
    <property type="molecule type" value="Genomic_DNA"/>
</dbReference>